<feature type="compositionally biased region" description="Basic and acidic residues" evidence="1">
    <location>
        <begin position="91"/>
        <end position="112"/>
    </location>
</feature>
<evidence type="ECO:0008006" key="3">
    <source>
        <dbReference type="Google" id="ProtNLM"/>
    </source>
</evidence>
<name>A0A093XBI1_TALMA</name>
<dbReference type="HOGENOM" id="CLU_062871_0_0_1"/>
<sequence>MASYRDRLHFSKMFKVPTIQAIAGREGTVYHVHPHALSSCGSAAFKARIGEAWINGASEVIDWTDFDEQTIECFLCWLYTNDYDVRGAADTANGEHRRENNQKGTSDHDDHPTASTKTESLVPDTAMISESYEERPLTPLSRCILVGLPAETMQTAAATFAQTEFHDCDELLGDAVFMHAKIYCFAHRFLIPRLEVLALQRLTQVLLTNNTSRDPFFSRLADAIHLVYESTPKATQFDDPARKLLSQYVALNFTSIPTESLEMLVSAGGEFMVDVAQKLARRIATSGRSTESLEEHINELETKINALVLDGEKQRSLLEKSEKEIREWESWNRGISGKYKKARRLASPFGFDESLH</sequence>
<dbReference type="InterPro" id="IPR011333">
    <property type="entry name" value="SKP1/BTB/POZ_sf"/>
</dbReference>
<protein>
    <recommendedName>
        <fullName evidence="3">BTB domain-containing protein</fullName>
    </recommendedName>
</protein>
<evidence type="ECO:0000313" key="2">
    <source>
        <dbReference type="EMBL" id="KFX42563.1"/>
    </source>
</evidence>
<dbReference type="AlphaFoldDB" id="A0A093XBI1"/>
<proteinExistence type="predicted"/>
<dbReference type="EMBL" id="JPOX01000043">
    <property type="protein sequence ID" value="KFX42563.1"/>
    <property type="molecule type" value="Genomic_DNA"/>
</dbReference>
<feature type="region of interest" description="Disordered" evidence="1">
    <location>
        <begin position="91"/>
        <end position="122"/>
    </location>
</feature>
<evidence type="ECO:0000256" key="1">
    <source>
        <dbReference type="SAM" id="MobiDB-lite"/>
    </source>
</evidence>
<reference key="1">
    <citation type="journal article" date="2014" name="PLoS Genet.">
        <title>Signature Gene Expression Reveals Novel Clues to the Molecular Mechanisms of Dimorphic Transition in Penicillium marneffei.</title>
        <authorList>
            <person name="Yang E."/>
            <person name="Wang G."/>
            <person name="Cai J."/>
            <person name="Woo P.C."/>
            <person name="Lau S.K."/>
            <person name="Yuen K.-Y."/>
            <person name="Chow W.-N."/>
            <person name="Lin X."/>
        </authorList>
    </citation>
    <scope>NUCLEOTIDE SEQUENCE [LARGE SCALE GENOMIC DNA]</scope>
    <source>
        <strain>PM1</strain>
    </source>
</reference>
<organism evidence="2">
    <name type="scientific">Talaromyces marneffei PM1</name>
    <dbReference type="NCBI Taxonomy" id="1077442"/>
    <lineage>
        <taxon>Eukaryota</taxon>
        <taxon>Fungi</taxon>
        <taxon>Dikarya</taxon>
        <taxon>Ascomycota</taxon>
        <taxon>Pezizomycotina</taxon>
        <taxon>Eurotiomycetes</taxon>
        <taxon>Eurotiomycetidae</taxon>
        <taxon>Eurotiales</taxon>
        <taxon>Trichocomaceae</taxon>
        <taxon>Talaromyces</taxon>
        <taxon>Talaromyces sect. Talaromyces</taxon>
    </lineage>
</organism>
<gene>
    <name evidence="2" type="ORF">GQ26_0430490</name>
</gene>
<reference evidence="2" key="2">
    <citation type="journal article" date="2014" name="PLoS Genet.">
        <title>Signature gene expression reveals novel clues to the molecular mechanisms of dimorphic transition in Penicillium marneffei.</title>
        <authorList>
            <person name="Yang E."/>
            <person name="Wang G."/>
            <person name="Cai J."/>
            <person name="Woo P.C."/>
            <person name="Lau S.K."/>
            <person name="Yuen K.-Y."/>
            <person name="Chow W.-N."/>
            <person name="Lin X."/>
        </authorList>
    </citation>
    <scope>NUCLEOTIDE SEQUENCE</scope>
    <source>
        <strain evidence="2">PM1</strain>
    </source>
</reference>
<dbReference type="PANTHER" id="PTHR47843">
    <property type="entry name" value="BTB DOMAIN-CONTAINING PROTEIN-RELATED"/>
    <property type="match status" value="1"/>
</dbReference>
<dbReference type="Gene3D" id="3.30.710.10">
    <property type="entry name" value="Potassium Channel Kv1.1, Chain A"/>
    <property type="match status" value="1"/>
</dbReference>
<accession>A0A093XBI1</accession>
<comment type="caution">
    <text evidence="2">The sequence shown here is derived from an EMBL/GenBank/DDBJ whole genome shotgun (WGS) entry which is preliminary data.</text>
</comment>